<reference evidence="2 3" key="1">
    <citation type="submission" date="2018-05" db="EMBL/GenBank/DDBJ databases">
        <authorList>
            <person name="Goeker M."/>
            <person name="Huntemann M."/>
            <person name="Clum A."/>
            <person name="Pillay M."/>
            <person name="Palaniappan K."/>
            <person name="Varghese N."/>
            <person name="Mikhailova N."/>
            <person name="Stamatis D."/>
            <person name="Reddy T."/>
            <person name="Daum C."/>
            <person name="Shapiro N."/>
            <person name="Ivanova N."/>
            <person name="Kyrpides N."/>
            <person name="Woyke T."/>
        </authorList>
    </citation>
    <scope>NUCLEOTIDE SEQUENCE [LARGE SCALE GENOMIC DNA]</scope>
    <source>
        <strain evidence="2 3">DSM 26524</strain>
    </source>
</reference>
<evidence type="ECO:0000313" key="3">
    <source>
        <dbReference type="Proteomes" id="UP000245412"/>
    </source>
</evidence>
<keyword evidence="1" id="KW-1133">Transmembrane helix</keyword>
<keyword evidence="1" id="KW-0472">Membrane</keyword>
<keyword evidence="3" id="KW-1185">Reference proteome</keyword>
<evidence type="ECO:0000256" key="1">
    <source>
        <dbReference type="SAM" id="Phobius"/>
    </source>
</evidence>
<dbReference type="InterPro" id="IPR010281">
    <property type="entry name" value="DUF885"/>
</dbReference>
<feature type="transmembrane region" description="Helical" evidence="1">
    <location>
        <begin position="12"/>
        <end position="30"/>
    </location>
</feature>
<dbReference type="PANTHER" id="PTHR33361:SF2">
    <property type="entry name" value="DUF885 DOMAIN-CONTAINING PROTEIN"/>
    <property type="match status" value="1"/>
</dbReference>
<accession>A0AB73T6B9</accession>
<protein>
    <submittedName>
        <fullName evidence="2">Uncharacterized protein (DUF885 family)</fullName>
    </submittedName>
</protein>
<name>A0AB73T6B9_9FIRM</name>
<dbReference type="Pfam" id="PF05960">
    <property type="entry name" value="DUF885"/>
    <property type="match status" value="1"/>
</dbReference>
<dbReference type="Proteomes" id="UP000245412">
    <property type="component" value="Unassembled WGS sequence"/>
</dbReference>
<dbReference type="AlphaFoldDB" id="A0AB73T6B9"/>
<dbReference type="PANTHER" id="PTHR33361">
    <property type="entry name" value="GLR0591 PROTEIN"/>
    <property type="match status" value="1"/>
</dbReference>
<proteinExistence type="predicted"/>
<organism evidence="2 3">
    <name type="scientific">Murimonas intestini</name>
    <dbReference type="NCBI Taxonomy" id="1337051"/>
    <lineage>
        <taxon>Bacteria</taxon>
        <taxon>Bacillati</taxon>
        <taxon>Bacillota</taxon>
        <taxon>Clostridia</taxon>
        <taxon>Lachnospirales</taxon>
        <taxon>Lachnospiraceae</taxon>
        <taxon>Murimonas</taxon>
    </lineage>
</organism>
<gene>
    <name evidence="2" type="ORF">C7383_104271</name>
</gene>
<dbReference type="EMBL" id="QGGY01000004">
    <property type="protein sequence ID" value="PWJ76824.1"/>
    <property type="molecule type" value="Genomic_DNA"/>
</dbReference>
<sequence>MRKPKLSTVLRLLLIPAAAFLIFSVCFYIHKRSEAGENEKFTDFTTNMFCQELLGNTLNLHYTVSDPTMYGIQDYQVTLGSAEPAALEASFAVLENYQNALHDFSYSSLSEDNQITYDILDAYLSTQETSKDFLLYDEPLGPTIGTQAQLPVLLAEYSFHSIKDIEDYLGLLEQMDVYYGSLLHYEQAKSAAGLFMSSRVADNIIAQCQAFIQNPSDNFLITTFNARVDALSGLSEEQKAEYKKRNGDMVLNHVIPAYKNLIEGLTALNGTGKNDKGLCWLPDGKAYYEYLVHQSTGCYASVDTIQQRIQSQLTADYQALMDLVAQNPSILSTASAYTQGPSDPDGMLKDLKQKIAQDFPDPPEVNFEVKYVDSSLEDYLSPAFYLTPPIDDITSNVIYINRGSGYTPLELYTTLAHEGYPGHLYQTVYSAEKTSNPMRSLLSFGGYTEGWATYVEMYSYGLADVKKDNAELFRLNRSIMLGVSSLLDIAIHYHGYSREDTAAYLEKLGLKNSDSFYDMILEAPANYLKYYVGYLCFSDLRDSVKKVQGENFSLKDFHEEVLTIGPAPFSVLEKYMKKAYSNAG</sequence>
<comment type="caution">
    <text evidence="2">The sequence shown here is derived from an EMBL/GenBank/DDBJ whole genome shotgun (WGS) entry which is preliminary data.</text>
</comment>
<keyword evidence="1" id="KW-0812">Transmembrane</keyword>
<evidence type="ECO:0000313" key="2">
    <source>
        <dbReference type="EMBL" id="PWJ76824.1"/>
    </source>
</evidence>